<sequence>MLHSRQNMLRSSGRPVGTAARDLLGVHGRHADFRFDLGHGKGKKSRQQCLKT</sequence>
<keyword evidence="2" id="KW-1185">Reference proteome</keyword>
<protein>
    <submittedName>
        <fullName evidence="1">Uncharacterized protein</fullName>
    </submittedName>
</protein>
<dbReference type="Proteomes" id="UP001322481">
    <property type="component" value="Chromosome"/>
</dbReference>
<proteinExistence type="predicted"/>
<reference evidence="1 2" key="1">
    <citation type="submission" date="2023-11" db="EMBL/GenBank/DDBJ databases">
        <authorList>
            <person name="Panchal A.K."/>
            <person name="Meaney J.S."/>
            <person name="Karas B.J."/>
            <person name="diCenzo G.C."/>
        </authorList>
    </citation>
    <scope>NUCLEOTIDE SEQUENCE [LARGE SCALE GENOMIC DNA]</scope>
    <source>
        <strain evidence="1 2">NZP2235</strain>
    </source>
</reference>
<name>A0ABZ0VYN3_9HYPH</name>
<dbReference type="RefSeq" id="WP_322416853.1">
    <property type="nucleotide sequence ID" value="NZ_CP139858.1"/>
</dbReference>
<accession>A0ABZ0VYN3</accession>
<evidence type="ECO:0000313" key="2">
    <source>
        <dbReference type="Proteomes" id="UP001322481"/>
    </source>
</evidence>
<evidence type="ECO:0000313" key="1">
    <source>
        <dbReference type="EMBL" id="WQC01879.1"/>
    </source>
</evidence>
<organism evidence="1 2">
    <name type="scientific">Mesorhizobium huakuii</name>
    <dbReference type="NCBI Taxonomy" id="28104"/>
    <lineage>
        <taxon>Bacteria</taxon>
        <taxon>Pseudomonadati</taxon>
        <taxon>Pseudomonadota</taxon>
        <taxon>Alphaproteobacteria</taxon>
        <taxon>Hyphomicrobiales</taxon>
        <taxon>Phyllobacteriaceae</taxon>
        <taxon>Mesorhizobium</taxon>
    </lineage>
</organism>
<gene>
    <name evidence="1" type="ORF">U0R22_006116</name>
</gene>
<dbReference type="EMBL" id="CP139858">
    <property type="protein sequence ID" value="WQC01879.1"/>
    <property type="molecule type" value="Genomic_DNA"/>
</dbReference>